<dbReference type="GO" id="GO:0000160">
    <property type="term" value="P:phosphorelay signal transduction system"/>
    <property type="evidence" value="ECO:0007669"/>
    <property type="project" value="InterPro"/>
</dbReference>
<dbReference type="InterPro" id="IPR050595">
    <property type="entry name" value="Bact_response_regulator"/>
</dbReference>
<dbReference type="PANTHER" id="PTHR44591:SF3">
    <property type="entry name" value="RESPONSE REGULATORY DOMAIN-CONTAINING PROTEIN"/>
    <property type="match status" value="1"/>
</dbReference>
<feature type="domain" description="Response regulatory" evidence="3">
    <location>
        <begin position="19"/>
        <end position="134"/>
    </location>
</feature>
<evidence type="ECO:0000313" key="4">
    <source>
        <dbReference type="EMBL" id="EDY17877.1"/>
    </source>
</evidence>
<dbReference type="Pfam" id="PF00072">
    <property type="entry name" value="Response_reg"/>
    <property type="match status" value="1"/>
</dbReference>
<dbReference type="InterPro" id="IPR011006">
    <property type="entry name" value="CheY-like_superfamily"/>
</dbReference>
<name>B4D6S6_9BACT</name>
<evidence type="ECO:0000256" key="2">
    <source>
        <dbReference type="PROSITE-ProRule" id="PRU00169"/>
    </source>
</evidence>
<reference evidence="4 5" key="1">
    <citation type="journal article" date="2011" name="J. Bacteriol.">
        <title>Genome sequence of Chthoniobacter flavus Ellin428, an aerobic heterotrophic soil bacterium.</title>
        <authorList>
            <person name="Kant R."/>
            <person name="van Passel M.W."/>
            <person name="Palva A."/>
            <person name="Lucas S."/>
            <person name="Lapidus A."/>
            <person name="Glavina Del Rio T."/>
            <person name="Dalin E."/>
            <person name="Tice H."/>
            <person name="Bruce D."/>
            <person name="Goodwin L."/>
            <person name="Pitluck S."/>
            <person name="Larimer F.W."/>
            <person name="Land M.L."/>
            <person name="Hauser L."/>
            <person name="Sangwan P."/>
            <person name="de Vos W.M."/>
            <person name="Janssen P.H."/>
            <person name="Smidt H."/>
        </authorList>
    </citation>
    <scope>NUCLEOTIDE SEQUENCE [LARGE SCALE GENOMIC DNA]</scope>
    <source>
        <strain evidence="4 5">Ellin428</strain>
    </source>
</reference>
<dbReference type="PANTHER" id="PTHR44591">
    <property type="entry name" value="STRESS RESPONSE REGULATOR PROTEIN 1"/>
    <property type="match status" value="1"/>
</dbReference>
<accession>B4D6S6</accession>
<feature type="modified residue" description="4-aspartylphosphate" evidence="2">
    <location>
        <position position="68"/>
    </location>
</feature>
<sequence>MGTAKLLNYRSPKISHFMNFLVVDDNRLLNRFLTTYLRGKGHSAASLTDSSKVESWLDLNPCDGLILDIGMPKIDGLTLISKVREKHASLPIVMFTGLGYDEDAMQAARKAGANGYVSKGLGPSEIYSALMRVLQQQQQQQQPAKA</sequence>
<evidence type="ECO:0000256" key="1">
    <source>
        <dbReference type="ARBA" id="ARBA00022553"/>
    </source>
</evidence>
<dbReference type="AlphaFoldDB" id="B4D6S6"/>
<evidence type="ECO:0000259" key="3">
    <source>
        <dbReference type="PROSITE" id="PS50110"/>
    </source>
</evidence>
<dbReference type="CDD" id="cd00156">
    <property type="entry name" value="REC"/>
    <property type="match status" value="1"/>
</dbReference>
<protein>
    <submittedName>
        <fullName evidence="4">Response regulator receiver protein</fullName>
    </submittedName>
</protein>
<gene>
    <name evidence="4" type="ORF">CfE428DRAFT_4616</name>
</gene>
<evidence type="ECO:0000313" key="5">
    <source>
        <dbReference type="Proteomes" id="UP000005824"/>
    </source>
</evidence>
<keyword evidence="1 2" id="KW-0597">Phosphoprotein</keyword>
<dbReference type="Proteomes" id="UP000005824">
    <property type="component" value="Unassembled WGS sequence"/>
</dbReference>
<proteinExistence type="predicted"/>
<comment type="caution">
    <text evidence="4">The sequence shown here is derived from an EMBL/GenBank/DDBJ whole genome shotgun (WGS) entry which is preliminary data.</text>
</comment>
<dbReference type="EMBL" id="ABVL01000016">
    <property type="protein sequence ID" value="EDY17877.1"/>
    <property type="molecule type" value="Genomic_DNA"/>
</dbReference>
<dbReference type="SMART" id="SM00448">
    <property type="entry name" value="REC"/>
    <property type="match status" value="1"/>
</dbReference>
<dbReference type="Gene3D" id="3.40.50.2300">
    <property type="match status" value="1"/>
</dbReference>
<dbReference type="InParanoid" id="B4D6S6"/>
<dbReference type="InterPro" id="IPR001789">
    <property type="entry name" value="Sig_transdc_resp-reg_receiver"/>
</dbReference>
<dbReference type="PROSITE" id="PS50110">
    <property type="entry name" value="RESPONSE_REGULATORY"/>
    <property type="match status" value="1"/>
</dbReference>
<keyword evidence="5" id="KW-1185">Reference proteome</keyword>
<dbReference type="eggNOG" id="COG0745">
    <property type="taxonomic scope" value="Bacteria"/>
</dbReference>
<dbReference type="SUPFAM" id="SSF52172">
    <property type="entry name" value="CheY-like"/>
    <property type="match status" value="1"/>
</dbReference>
<dbReference type="STRING" id="497964.CfE428DRAFT_4616"/>
<organism evidence="4 5">
    <name type="scientific">Chthoniobacter flavus Ellin428</name>
    <dbReference type="NCBI Taxonomy" id="497964"/>
    <lineage>
        <taxon>Bacteria</taxon>
        <taxon>Pseudomonadati</taxon>
        <taxon>Verrucomicrobiota</taxon>
        <taxon>Spartobacteria</taxon>
        <taxon>Chthoniobacterales</taxon>
        <taxon>Chthoniobacteraceae</taxon>
        <taxon>Chthoniobacter</taxon>
    </lineage>
</organism>